<sequence length="949" mass="104262">MNFLANPLLPGAAYTSGWLKQKNGSTSVPGNEALVSLFDPFGFGRAAFDYWRDSVERSVLYLDVMRERGNQYLEHMEQTKPSVLGFNTEVLMDGRTLPRPTNYELLRVLPHEGTEIDLKKRPFVVVDPRAGHGPGIGGFKPDSELGVALKAGHPCYFIGFLPFPEPGQTVEDVVESEIAFLRYVIELHPETTEKPMVVGNCQAGWQIMMAAALEPDVFGPILIAGAPLSYWAGEHGKAPMRYTGGMSGGSWMTALASDLGNGLFDGALLVQNFERLNPANTYWKKQYHLYDNIDTEAGRYLEFERWWGGHVVLGGEEIQYIVDNLFVGNRLSTAQLVTRDGRRIDLRNVRSPVVVFCSRGDDITPPPQALGWIRDLYEDVDDIIANEQTIVYCQHDTTGHLGIFVSGSVSRKEHAEFTANMDYIDVLPPGLYETKVTSAREGKDATLFERDYLLEFQARDFAELDSAVMHKPEDDRRFATVARISEINLGIYRLFIQPWIKAMITPESARLMRRMHPIRMGYKLLSDRNPLSVPLPVMADAIRENRHPVSQDNLFKTLETIGSDQLVAGLNAMRDLRDSNTEKMFMDIYGQPLLQAAVGLYGDAHVHRRRPGAEPEHRRFIEQRQEALREKIALGGAHEAVMRSVIYIVGGAPATDERNFKRLRASRSELEPGIKLSEFKHLVREQFFILKLDREKALASLPDLLAGQSNSDIDGHIKHLEHVFGASGELSEHAAERFTQIKALFDKARPPKAVAPAKPKAQAKPKAVKKEAKPAAKAPVANAKAEITAKPMPNAVKPAAAKPKSAKQAAAAKPETAKPTATKPAAAKSAAKAKPETPTAIKPEAAKPAAQAKPEPAKPTAIKPKAAKLAEAVKLEPTKPTAIKPEAAKPTAVPKAEPAKPAAAKLSSVKPTAATNDKASKPSTPNETENKQTPKSDSASGPDKTPKKP</sequence>
<name>A0A0F9XV56_9ZZZZ</name>
<dbReference type="Gene3D" id="3.40.50.1820">
    <property type="entry name" value="alpha/beta hydrolase"/>
    <property type="match status" value="1"/>
</dbReference>
<dbReference type="PANTHER" id="PTHR36837:SF2">
    <property type="entry name" value="POLY(3-HYDROXYALKANOATE) POLYMERASE SUBUNIT PHAC"/>
    <property type="match status" value="1"/>
</dbReference>
<feature type="compositionally biased region" description="Low complexity" evidence="1">
    <location>
        <begin position="751"/>
        <end position="760"/>
    </location>
</feature>
<dbReference type="SUPFAM" id="SSF53474">
    <property type="entry name" value="alpha/beta-Hydrolases"/>
    <property type="match status" value="1"/>
</dbReference>
<protein>
    <recommendedName>
        <fullName evidence="3">Poly(3-hydroxyalkanoate) synthetase</fullName>
    </recommendedName>
</protein>
<dbReference type="AlphaFoldDB" id="A0A0F9XV56"/>
<gene>
    <name evidence="2" type="ORF">LCGC14_0096350</name>
</gene>
<dbReference type="EMBL" id="LAZR01000027">
    <property type="protein sequence ID" value="KKO03222.1"/>
    <property type="molecule type" value="Genomic_DNA"/>
</dbReference>
<dbReference type="PANTHER" id="PTHR36837">
    <property type="entry name" value="POLY(3-HYDROXYALKANOATE) POLYMERASE SUBUNIT PHAC"/>
    <property type="match status" value="1"/>
</dbReference>
<reference evidence="2" key="1">
    <citation type="journal article" date="2015" name="Nature">
        <title>Complex archaea that bridge the gap between prokaryotes and eukaryotes.</title>
        <authorList>
            <person name="Spang A."/>
            <person name="Saw J.H."/>
            <person name="Jorgensen S.L."/>
            <person name="Zaremba-Niedzwiedzka K."/>
            <person name="Martijn J."/>
            <person name="Lind A.E."/>
            <person name="van Eijk R."/>
            <person name="Schleper C."/>
            <person name="Guy L."/>
            <person name="Ettema T.J."/>
        </authorList>
    </citation>
    <scope>NUCLEOTIDE SEQUENCE</scope>
</reference>
<feature type="compositionally biased region" description="Polar residues" evidence="1">
    <location>
        <begin position="913"/>
        <end position="927"/>
    </location>
</feature>
<dbReference type="InterPro" id="IPR024501">
    <property type="entry name" value="DUF3141"/>
</dbReference>
<feature type="compositionally biased region" description="Low complexity" evidence="1">
    <location>
        <begin position="775"/>
        <end position="870"/>
    </location>
</feature>
<dbReference type="InterPro" id="IPR029058">
    <property type="entry name" value="AB_hydrolase_fold"/>
</dbReference>
<comment type="caution">
    <text evidence="2">The sequence shown here is derived from an EMBL/GenBank/DDBJ whole genome shotgun (WGS) entry which is preliminary data.</text>
</comment>
<proteinExistence type="predicted"/>
<accession>A0A0F9XV56</accession>
<feature type="region of interest" description="Disordered" evidence="1">
    <location>
        <begin position="750"/>
        <end position="949"/>
    </location>
</feature>
<evidence type="ECO:0000313" key="2">
    <source>
        <dbReference type="EMBL" id="KKO03222.1"/>
    </source>
</evidence>
<organism evidence="2">
    <name type="scientific">marine sediment metagenome</name>
    <dbReference type="NCBI Taxonomy" id="412755"/>
    <lineage>
        <taxon>unclassified sequences</taxon>
        <taxon>metagenomes</taxon>
        <taxon>ecological metagenomes</taxon>
    </lineage>
</organism>
<evidence type="ECO:0008006" key="3">
    <source>
        <dbReference type="Google" id="ProtNLM"/>
    </source>
</evidence>
<feature type="compositionally biased region" description="Low complexity" evidence="1">
    <location>
        <begin position="884"/>
        <end position="911"/>
    </location>
</feature>
<evidence type="ECO:0000256" key="1">
    <source>
        <dbReference type="SAM" id="MobiDB-lite"/>
    </source>
</evidence>
<dbReference type="InterPro" id="IPR051321">
    <property type="entry name" value="PHA/PHB_synthase"/>
</dbReference>
<dbReference type="Pfam" id="PF11339">
    <property type="entry name" value="DUF3141"/>
    <property type="match status" value="1"/>
</dbReference>